<dbReference type="EMBL" id="LR743593">
    <property type="protein sequence ID" value="CAA2621982.1"/>
    <property type="molecule type" value="Genomic_DNA"/>
</dbReference>
<dbReference type="Pfam" id="PF25597">
    <property type="entry name" value="SH3_retrovirus"/>
    <property type="match status" value="1"/>
</dbReference>
<accession>A0A7I8IUF0</accession>
<feature type="transmembrane region" description="Helical" evidence="1">
    <location>
        <begin position="151"/>
        <end position="171"/>
    </location>
</feature>
<keyword evidence="1" id="KW-0812">Transmembrane</keyword>
<dbReference type="InterPro" id="IPR057670">
    <property type="entry name" value="SH3_retrovirus"/>
</dbReference>
<evidence type="ECO:0000256" key="1">
    <source>
        <dbReference type="SAM" id="Phobius"/>
    </source>
</evidence>
<dbReference type="EMBL" id="CACRZD030000006">
    <property type="protein sequence ID" value="CAA6661654.1"/>
    <property type="molecule type" value="Genomic_DNA"/>
</dbReference>
<evidence type="ECO:0000313" key="4">
    <source>
        <dbReference type="Proteomes" id="UP001189122"/>
    </source>
</evidence>
<dbReference type="AlphaFoldDB" id="A0A7I8IUF0"/>
<evidence type="ECO:0000259" key="2">
    <source>
        <dbReference type="Pfam" id="PF25597"/>
    </source>
</evidence>
<feature type="domain" description="Retroviral polymerase SH3-like" evidence="2">
    <location>
        <begin position="264"/>
        <end position="322"/>
    </location>
</feature>
<keyword evidence="1" id="KW-1133">Transmembrane helix</keyword>
<sequence>MLIYYHHRNRSDCLAKEFDIKTLGRLKYFLGIEVTHSSEVIFISQRKYITDLLVETRKPTCKPANTPIDPNQKLCMADEEISIDRSKSHSAPSSKIRASFLCYYEEFSSLFQKVSVKTFKCDICELSKYTSLPFPLYLIFFQEFLLLQVKLFYQFICISFFVFLLLDLSVLQERFIRCQYKYWRTALRRKIHGKPPNYGKLHLANAQNENGVAPMIQGGASQDRSTSSQPSEIGKLREEIEQLRSMISSTSFAHANLPLQVFESVAYIHQSQNGLSKFAPRAIKAVFVGYSNTQKGYKFYDPRHQKFIVTINVTFDESKKHDLHIEILKENEVPKMLPINFSAPPPPPNRFGRGYYQRKPKIIKDTHE</sequence>
<proteinExistence type="predicted"/>
<name>A0A7I8IUF0_SPIIN</name>
<keyword evidence="1" id="KW-0472">Membrane</keyword>
<organism evidence="3">
    <name type="scientific">Spirodela intermedia</name>
    <name type="common">Intermediate duckweed</name>
    <dbReference type="NCBI Taxonomy" id="51605"/>
    <lineage>
        <taxon>Eukaryota</taxon>
        <taxon>Viridiplantae</taxon>
        <taxon>Streptophyta</taxon>
        <taxon>Embryophyta</taxon>
        <taxon>Tracheophyta</taxon>
        <taxon>Spermatophyta</taxon>
        <taxon>Magnoliopsida</taxon>
        <taxon>Liliopsida</taxon>
        <taxon>Araceae</taxon>
        <taxon>Lemnoideae</taxon>
        <taxon>Spirodela</taxon>
    </lineage>
</organism>
<gene>
    <name evidence="3" type="ORF">SI7747_06008049</name>
</gene>
<reference evidence="3 4" key="1">
    <citation type="submission" date="2019-12" db="EMBL/GenBank/DDBJ databases">
        <authorList>
            <person name="Scholz U."/>
            <person name="Mascher M."/>
            <person name="Fiebig A."/>
        </authorList>
    </citation>
    <scope>NUCLEOTIDE SEQUENCE</scope>
</reference>
<keyword evidence="4" id="KW-1185">Reference proteome</keyword>
<evidence type="ECO:0000313" key="3">
    <source>
        <dbReference type="EMBL" id="CAA2621982.1"/>
    </source>
</evidence>
<dbReference type="Proteomes" id="UP001189122">
    <property type="component" value="Unassembled WGS sequence"/>
</dbReference>
<protein>
    <recommendedName>
        <fullName evidence="2">Retroviral polymerase SH3-like domain-containing protein</fullName>
    </recommendedName>
</protein>